<dbReference type="PANTHER" id="PTHR42695">
    <property type="entry name" value="GLUTAMINE AMIDOTRANSFERASE YLR126C-RELATED"/>
    <property type="match status" value="1"/>
</dbReference>
<dbReference type="AlphaFoldDB" id="A0A2R8B5D2"/>
<dbReference type="GO" id="GO:0003922">
    <property type="term" value="F:GMP synthase (glutamine-hydrolyzing) activity"/>
    <property type="evidence" value="ECO:0007669"/>
    <property type="project" value="UniProtKB-EC"/>
</dbReference>
<dbReference type="Pfam" id="PF00117">
    <property type="entry name" value="GATase"/>
    <property type="match status" value="1"/>
</dbReference>
<dbReference type="EMBL" id="OMOQ01000001">
    <property type="protein sequence ID" value="SPH17760.1"/>
    <property type="molecule type" value="Genomic_DNA"/>
</dbReference>
<evidence type="ECO:0000313" key="2">
    <source>
        <dbReference type="EMBL" id="SPH17760.1"/>
    </source>
</evidence>
<protein>
    <submittedName>
        <fullName evidence="2">GMP synthase [glutamine-hydrolyzing]</fullName>
        <ecNumber evidence="2">6.3.5.2</ecNumber>
    </submittedName>
</protein>
<reference evidence="2 3" key="1">
    <citation type="submission" date="2018-03" db="EMBL/GenBank/DDBJ databases">
        <authorList>
            <person name="Keele B.F."/>
        </authorList>
    </citation>
    <scope>NUCLEOTIDE SEQUENCE [LARGE SCALE GENOMIC DNA]</scope>
    <source>
        <strain evidence="2 3">CECT 8626</strain>
    </source>
</reference>
<dbReference type="InterPro" id="IPR044992">
    <property type="entry name" value="ChyE-like"/>
</dbReference>
<accession>A0A2R8B5D2</accession>
<dbReference type="GO" id="GO:0005829">
    <property type="term" value="C:cytosol"/>
    <property type="evidence" value="ECO:0007669"/>
    <property type="project" value="TreeGrafter"/>
</dbReference>
<sequence length="232" mass="24918">MRVAVVENIKPSPLGLLGQALDEAGIEVEVFRPRDGCPLPTNPAIHDALIVLGGEQSALDDALHPYLPALSRLMRVWGETGRAVLGICLGAQLLARGYGAENRLGAAKEFGWRQIRPTGDGRADPVLSAAGAEFPIFQWHSDTFVLPDGAKLLATNADVANQAFRLGRATYGIQFHFEAGRDIVAEWTEQFAEATEQMRPGWGAIHTAEAARHGPRAEAAGLALARAWIAQI</sequence>
<dbReference type="EC" id="6.3.5.2" evidence="2"/>
<evidence type="ECO:0000313" key="3">
    <source>
        <dbReference type="Proteomes" id="UP000244924"/>
    </source>
</evidence>
<gene>
    <name evidence="2" type="primary">guaA_2</name>
    <name evidence="2" type="ORF">DEA8626_01287</name>
</gene>
<dbReference type="InterPro" id="IPR017926">
    <property type="entry name" value="GATASE"/>
</dbReference>
<evidence type="ECO:0000259" key="1">
    <source>
        <dbReference type="Pfam" id="PF00117"/>
    </source>
</evidence>
<dbReference type="SUPFAM" id="SSF52317">
    <property type="entry name" value="Class I glutamine amidotransferase-like"/>
    <property type="match status" value="1"/>
</dbReference>
<organism evidence="2 3">
    <name type="scientific">Albidovulum aquaemixtae</name>
    <dbReference type="NCBI Taxonomy" id="1542388"/>
    <lineage>
        <taxon>Bacteria</taxon>
        <taxon>Pseudomonadati</taxon>
        <taxon>Pseudomonadota</taxon>
        <taxon>Alphaproteobacteria</taxon>
        <taxon>Rhodobacterales</taxon>
        <taxon>Paracoccaceae</taxon>
        <taxon>Albidovulum</taxon>
    </lineage>
</organism>
<dbReference type="OrthoDB" id="9794816at2"/>
<dbReference type="PANTHER" id="PTHR42695:SF5">
    <property type="entry name" value="GLUTAMINE AMIDOTRANSFERASE YLR126C-RELATED"/>
    <property type="match status" value="1"/>
</dbReference>
<name>A0A2R8B5D2_9RHOB</name>
<keyword evidence="3" id="KW-1185">Reference proteome</keyword>
<dbReference type="CDD" id="cd01741">
    <property type="entry name" value="GATase1_1"/>
    <property type="match status" value="1"/>
</dbReference>
<proteinExistence type="predicted"/>
<dbReference type="RefSeq" id="WP_108852165.1">
    <property type="nucleotide sequence ID" value="NZ_OMOQ01000001.1"/>
</dbReference>
<dbReference type="InterPro" id="IPR029062">
    <property type="entry name" value="Class_I_gatase-like"/>
</dbReference>
<dbReference type="PROSITE" id="PS51273">
    <property type="entry name" value="GATASE_TYPE_1"/>
    <property type="match status" value="1"/>
</dbReference>
<dbReference type="Proteomes" id="UP000244924">
    <property type="component" value="Unassembled WGS sequence"/>
</dbReference>
<dbReference type="Gene3D" id="3.40.50.880">
    <property type="match status" value="1"/>
</dbReference>
<keyword evidence="2" id="KW-0436">Ligase</keyword>
<feature type="domain" description="Glutamine amidotransferase" evidence="1">
    <location>
        <begin position="18"/>
        <end position="179"/>
    </location>
</feature>